<proteinExistence type="predicted"/>
<dbReference type="Proteomes" id="UP001390339">
    <property type="component" value="Unassembled WGS sequence"/>
</dbReference>
<name>A0ABR2JD03_9PEZI</name>
<dbReference type="EMBL" id="JAPCWZ010000003">
    <property type="protein sequence ID" value="KAK8875035.1"/>
    <property type="molecule type" value="Genomic_DNA"/>
</dbReference>
<reference evidence="1 2" key="1">
    <citation type="journal article" date="2024" name="IMA Fungus">
        <title>Apiospora arundinis, a panoply of carbohydrate-active enzymes and secondary metabolites.</title>
        <authorList>
            <person name="Sorensen T."/>
            <person name="Petersen C."/>
            <person name="Muurmann A.T."/>
            <person name="Christiansen J.V."/>
            <person name="Brundto M.L."/>
            <person name="Overgaard C.K."/>
            <person name="Boysen A.T."/>
            <person name="Wollenberg R.D."/>
            <person name="Larsen T.O."/>
            <person name="Sorensen J.L."/>
            <person name="Nielsen K.L."/>
            <person name="Sondergaard T.E."/>
        </authorList>
    </citation>
    <scope>NUCLEOTIDE SEQUENCE [LARGE SCALE GENOMIC DNA]</scope>
    <source>
        <strain evidence="1 2">AAU 773</strain>
    </source>
</reference>
<evidence type="ECO:0000313" key="1">
    <source>
        <dbReference type="EMBL" id="KAK8875035.1"/>
    </source>
</evidence>
<comment type="caution">
    <text evidence="1">The sequence shown here is derived from an EMBL/GenBank/DDBJ whole genome shotgun (WGS) entry which is preliminary data.</text>
</comment>
<protein>
    <submittedName>
        <fullName evidence="1">Uncharacterized protein</fullName>
    </submittedName>
</protein>
<keyword evidence="2" id="KW-1185">Reference proteome</keyword>
<accession>A0ABR2JD03</accession>
<gene>
    <name evidence="1" type="ORF">PGQ11_005549</name>
</gene>
<sequence>MRASPLFAAAATAAGFFAQAQVPRDRKAVASFYHASGTCDDIDQGAEVTLYQSGNATAQADAGPFYSIRWGAFDPACAVDFDVDWKNIKWYDDGNNQKREASEAVGRLEDVGVDMKDVHVISWGQKKETVVDNGSVHPHARRQTTVVYMHCQSVGWRDEGLLAIKGVTVSGC</sequence>
<organism evidence="1 2">
    <name type="scientific">Apiospora arundinis</name>
    <dbReference type="NCBI Taxonomy" id="335852"/>
    <lineage>
        <taxon>Eukaryota</taxon>
        <taxon>Fungi</taxon>
        <taxon>Dikarya</taxon>
        <taxon>Ascomycota</taxon>
        <taxon>Pezizomycotina</taxon>
        <taxon>Sordariomycetes</taxon>
        <taxon>Xylariomycetidae</taxon>
        <taxon>Amphisphaeriales</taxon>
        <taxon>Apiosporaceae</taxon>
        <taxon>Apiospora</taxon>
    </lineage>
</organism>
<evidence type="ECO:0000313" key="2">
    <source>
        <dbReference type="Proteomes" id="UP001390339"/>
    </source>
</evidence>